<feature type="binding site" evidence="7">
    <location>
        <begin position="290"/>
        <end position="297"/>
    </location>
    <ligand>
        <name>ATP</name>
        <dbReference type="ChEBI" id="CHEBI:30616"/>
    </ligand>
</feature>
<feature type="active site" description="Proton acceptor; for glutaminase activity" evidence="7">
    <location>
        <position position="45"/>
    </location>
</feature>
<dbReference type="Pfam" id="PF02540">
    <property type="entry name" value="NAD_synthase"/>
    <property type="match status" value="1"/>
</dbReference>
<dbReference type="NCBIfam" id="NF010588">
    <property type="entry name" value="PRK13981.1"/>
    <property type="match status" value="1"/>
</dbReference>
<dbReference type="InterPro" id="IPR014729">
    <property type="entry name" value="Rossmann-like_a/b/a_fold"/>
</dbReference>
<evidence type="ECO:0000313" key="12">
    <source>
        <dbReference type="Proteomes" id="UP000295142"/>
    </source>
</evidence>
<proteinExistence type="inferred from homology"/>
<dbReference type="CDD" id="cd00553">
    <property type="entry name" value="NAD_synthase"/>
    <property type="match status" value="1"/>
</dbReference>
<dbReference type="FunFam" id="3.40.50.620:FF:000106">
    <property type="entry name" value="Glutamine-dependent NAD(+) synthetase"/>
    <property type="match status" value="1"/>
</dbReference>
<keyword evidence="5 7" id="KW-0067">ATP-binding</keyword>
<dbReference type="PANTHER" id="PTHR23090">
    <property type="entry name" value="NH 3 /GLUTAMINE-DEPENDENT NAD + SYNTHETASE"/>
    <property type="match status" value="1"/>
</dbReference>
<dbReference type="EC" id="6.3.5.1" evidence="7 8"/>
<keyword evidence="12" id="KW-1185">Reference proteome</keyword>
<keyword evidence="3 7" id="KW-0436">Ligase</keyword>
<dbReference type="PIRSF" id="PIRSF006630">
    <property type="entry name" value="NADS_GAT"/>
    <property type="match status" value="1"/>
</dbReference>
<evidence type="ECO:0000256" key="8">
    <source>
        <dbReference type="PIRNR" id="PIRNR006630"/>
    </source>
</evidence>
<comment type="function">
    <text evidence="7">Catalyzes the ATP-dependent amidation of deamido-NAD to form NAD. Uses L-glutamine as a nitrogen source.</text>
</comment>
<comment type="similarity">
    <text evidence="9">Belongs to the NAD synthetase family.</text>
</comment>
<feature type="binding site" evidence="7">
    <location>
        <position position="397"/>
    </location>
    <ligand>
        <name>ATP</name>
        <dbReference type="ChEBI" id="CHEBI:30616"/>
    </ligand>
</feature>
<feature type="active site" description="For glutaminase activity" evidence="7">
    <location>
        <position position="113"/>
    </location>
</feature>
<keyword evidence="6 7" id="KW-0520">NAD</keyword>
<accession>A0A4R2KHY1</accession>
<dbReference type="AlphaFoldDB" id="A0A4R2KHY1"/>
<evidence type="ECO:0000256" key="9">
    <source>
        <dbReference type="RuleBase" id="RU003811"/>
    </source>
</evidence>
<comment type="catalytic activity">
    <reaction evidence="7 8">
        <text>deamido-NAD(+) + L-glutamine + ATP + H2O = L-glutamate + AMP + diphosphate + NAD(+) + H(+)</text>
        <dbReference type="Rhea" id="RHEA:24384"/>
        <dbReference type="ChEBI" id="CHEBI:15377"/>
        <dbReference type="ChEBI" id="CHEBI:15378"/>
        <dbReference type="ChEBI" id="CHEBI:29985"/>
        <dbReference type="ChEBI" id="CHEBI:30616"/>
        <dbReference type="ChEBI" id="CHEBI:33019"/>
        <dbReference type="ChEBI" id="CHEBI:57540"/>
        <dbReference type="ChEBI" id="CHEBI:58359"/>
        <dbReference type="ChEBI" id="CHEBI:58437"/>
        <dbReference type="ChEBI" id="CHEBI:456215"/>
        <dbReference type="EC" id="6.3.5.1"/>
    </reaction>
</comment>
<sequence>MAERFRLTLAQLNPTTGALAENAAKARAAWDEGRRAGADMVALPEMFLTGYQVQDLVLKPAFTADAMAHVEALARDCAQGPALGIGAPFAAHGHLYNAYYICQNGAVAARIFKHHLPNDGVFDEMRVYDSGPINGPYAVGPLRIGTPICEDAWFEDVAEALAETGAEILLVPNGSPYYRDKFDRRLSIMVARVVETGLPLVYLNLVGGQDDQVFDGGSFVLNPGGQLAVKMPVFDEALTHVDFTRTPQGWRAETGARAVHPDAWEQDYRAMVAALGDYLRKSGFSRVLLGLSGGVDSALVAAIAADAIGSENVRCVMLPSEYTSAASLEDAAAVARALGCRLDEVPIDGPRAAVAEALAPLFAGTAPDVTEENIQSRLRGLILMALSNKFGEMLLTTGNKSEVAVGYATIYGDMAGGYNPIKDLYKTRVFETCRWRNANHRDWMQGPAGEVIPPRVIDKPPSAELRADQKDEDSLPPYPVLDRILQGLIDNEKSVADLVAGGFDRETVQKVERLIHLSEYKRFQSAPGARLTPRAFWLDRRYPIVNRWRDPT</sequence>
<dbReference type="SUPFAM" id="SSF52402">
    <property type="entry name" value="Adenine nucleotide alpha hydrolases-like"/>
    <property type="match status" value="1"/>
</dbReference>
<dbReference type="GO" id="GO:0003952">
    <property type="term" value="F:NAD+ synthase (glutamine-hydrolyzing) activity"/>
    <property type="evidence" value="ECO:0007669"/>
    <property type="project" value="UniProtKB-UniRule"/>
</dbReference>
<feature type="binding site" evidence="7">
    <location>
        <position position="402"/>
    </location>
    <ligand>
        <name>deamido-NAD(+)</name>
        <dbReference type="ChEBI" id="CHEBI:58437"/>
        <note>ligand shared between two neighboring subunits</note>
    </ligand>
</feature>
<evidence type="ECO:0000256" key="7">
    <source>
        <dbReference type="HAMAP-Rule" id="MF_02090"/>
    </source>
</evidence>
<dbReference type="InterPro" id="IPR022310">
    <property type="entry name" value="NAD/GMP_synthase"/>
</dbReference>
<dbReference type="InterPro" id="IPR014445">
    <property type="entry name" value="Gln-dep_NAD_synthase"/>
</dbReference>
<dbReference type="Pfam" id="PF00795">
    <property type="entry name" value="CN_hydrolase"/>
    <property type="match status" value="1"/>
</dbReference>
<dbReference type="Gene3D" id="3.60.110.10">
    <property type="entry name" value="Carbon-nitrogen hydrolase"/>
    <property type="match status" value="1"/>
</dbReference>
<name>A0A4R2KHY1_9RHOB</name>
<comment type="pathway">
    <text evidence="1 7 8">Cofactor biosynthesis; NAD(+) biosynthesis; NAD(+) from deamido-NAD(+) (L-Gln route): step 1/1.</text>
</comment>
<dbReference type="InterPro" id="IPR036526">
    <property type="entry name" value="C-N_Hydrolase_sf"/>
</dbReference>
<evidence type="ECO:0000256" key="4">
    <source>
        <dbReference type="ARBA" id="ARBA00022741"/>
    </source>
</evidence>
<dbReference type="InterPro" id="IPR003010">
    <property type="entry name" value="C-N_Hydrolase"/>
</dbReference>
<dbReference type="InterPro" id="IPR003694">
    <property type="entry name" value="NAD_synthase"/>
</dbReference>
<protein>
    <recommendedName>
        <fullName evidence="7 8">Glutamine-dependent NAD(+) synthetase</fullName>
        <ecNumber evidence="7 8">6.3.5.1</ecNumber>
    </recommendedName>
    <alternativeName>
        <fullName evidence="7 8">NAD(+) synthase [glutamine-hydrolyzing]</fullName>
    </alternativeName>
</protein>
<evidence type="ECO:0000256" key="1">
    <source>
        <dbReference type="ARBA" id="ARBA00005188"/>
    </source>
</evidence>
<dbReference type="GO" id="GO:0005737">
    <property type="term" value="C:cytoplasm"/>
    <property type="evidence" value="ECO:0007669"/>
    <property type="project" value="InterPro"/>
</dbReference>
<comment type="caution">
    <text evidence="7">Lacks conserved residue(s) required for the propagation of feature annotation.</text>
</comment>
<evidence type="ECO:0000256" key="6">
    <source>
        <dbReference type="ARBA" id="ARBA00023027"/>
    </source>
</evidence>
<keyword evidence="4 7" id="KW-0547">Nucleotide-binding</keyword>
<feature type="binding site" evidence="7">
    <location>
        <position position="181"/>
    </location>
    <ligand>
        <name>L-glutamine</name>
        <dbReference type="ChEBI" id="CHEBI:58359"/>
    </ligand>
</feature>
<reference evidence="11 12" key="1">
    <citation type="submission" date="2019-03" db="EMBL/GenBank/DDBJ databases">
        <title>Genomic Encyclopedia of Type Strains, Phase IV (KMG-IV): sequencing the most valuable type-strain genomes for metagenomic binning, comparative biology and taxonomic classification.</title>
        <authorList>
            <person name="Goeker M."/>
        </authorList>
    </citation>
    <scope>NUCLEOTIDE SEQUENCE [LARGE SCALE GENOMIC DNA]</scope>
    <source>
        <strain evidence="11 12">DSM 4868</strain>
    </source>
</reference>
<feature type="binding site" evidence="7">
    <location>
        <position position="175"/>
    </location>
    <ligand>
        <name>L-glutamine</name>
        <dbReference type="ChEBI" id="CHEBI:58359"/>
    </ligand>
</feature>
<feature type="binding site" evidence="7">
    <location>
        <position position="521"/>
    </location>
    <ligand>
        <name>deamido-NAD(+)</name>
        <dbReference type="ChEBI" id="CHEBI:58437"/>
        <note>ligand shared between two neighboring subunits</note>
    </ligand>
</feature>
<gene>
    <name evidence="7" type="primary">nadE</name>
    <name evidence="11" type="ORF">EV655_105179</name>
</gene>
<dbReference type="RefSeq" id="WP_132543599.1">
    <property type="nucleotide sequence ID" value="NZ_SLWW01000005.1"/>
</dbReference>
<dbReference type="GO" id="GO:0004359">
    <property type="term" value="F:glutaminase activity"/>
    <property type="evidence" value="ECO:0007669"/>
    <property type="project" value="InterPro"/>
</dbReference>
<organism evidence="11 12">
    <name type="scientific">Rhodovulum euryhalinum</name>
    <dbReference type="NCBI Taxonomy" id="35805"/>
    <lineage>
        <taxon>Bacteria</taxon>
        <taxon>Pseudomonadati</taxon>
        <taxon>Pseudomonadota</taxon>
        <taxon>Alphaproteobacteria</taxon>
        <taxon>Rhodobacterales</taxon>
        <taxon>Paracoccaceae</taxon>
        <taxon>Rhodovulum</taxon>
    </lineage>
</organism>
<evidence type="ECO:0000256" key="2">
    <source>
        <dbReference type="ARBA" id="ARBA00007145"/>
    </source>
</evidence>
<dbReference type="GO" id="GO:0005524">
    <property type="term" value="F:ATP binding"/>
    <property type="evidence" value="ECO:0007669"/>
    <property type="project" value="UniProtKB-UniRule"/>
</dbReference>
<dbReference type="EMBL" id="SLWW01000005">
    <property type="protein sequence ID" value="TCO72072.1"/>
    <property type="molecule type" value="Genomic_DNA"/>
</dbReference>
<dbReference type="SUPFAM" id="SSF56317">
    <property type="entry name" value="Carbon-nitrogen hydrolase"/>
    <property type="match status" value="1"/>
</dbReference>
<evidence type="ECO:0000259" key="10">
    <source>
        <dbReference type="PROSITE" id="PS50263"/>
    </source>
</evidence>
<dbReference type="Gene3D" id="3.40.50.620">
    <property type="entry name" value="HUPs"/>
    <property type="match status" value="1"/>
</dbReference>
<comment type="similarity">
    <text evidence="2 7 8">In the C-terminal section; belongs to the NAD synthetase family.</text>
</comment>
<dbReference type="OrthoDB" id="9760188at2"/>
<evidence type="ECO:0000256" key="5">
    <source>
        <dbReference type="ARBA" id="ARBA00022840"/>
    </source>
</evidence>
<dbReference type="UniPathway" id="UPA00253">
    <property type="reaction ID" value="UER00334"/>
</dbReference>
<feature type="domain" description="CN hydrolase" evidence="10">
    <location>
        <begin position="5"/>
        <end position="245"/>
    </location>
</feature>
<dbReference type="GO" id="GO:0009435">
    <property type="term" value="P:NAD+ biosynthetic process"/>
    <property type="evidence" value="ECO:0007669"/>
    <property type="project" value="UniProtKB-UniRule"/>
</dbReference>
<dbReference type="NCBIfam" id="TIGR00552">
    <property type="entry name" value="nadE"/>
    <property type="match status" value="1"/>
</dbReference>
<dbReference type="HAMAP" id="MF_02090">
    <property type="entry name" value="NadE_glutamine_dep"/>
    <property type="match status" value="1"/>
</dbReference>
<evidence type="ECO:0000313" key="11">
    <source>
        <dbReference type="EMBL" id="TCO72072.1"/>
    </source>
</evidence>
<feature type="binding site" evidence="7">
    <location>
        <position position="373"/>
    </location>
    <ligand>
        <name>deamido-NAD(+)</name>
        <dbReference type="ChEBI" id="CHEBI:58437"/>
        <note>ligand shared between two neighboring subunits</note>
    </ligand>
</feature>
<dbReference type="CDD" id="cd07570">
    <property type="entry name" value="GAT_Gln-NAD-synth"/>
    <property type="match status" value="1"/>
</dbReference>
<dbReference type="PANTHER" id="PTHR23090:SF9">
    <property type="entry name" value="GLUTAMINE-DEPENDENT NAD(+) SYNTHETASE"/>
    <property type="match status" value="1"/>
</dbReference>
<feature type="active site" description="Nucleophile; for glutaminase activity" evidence="7">
    <location>
        <position position="149"/>
    </location>
</feature>
<dbReference type="Proteomes" id="UP000295142">
    <property type="component" value="Unassembled WGS sequence"/>
</dbReference>
<dbReference type="GO" id="GO:0008795">
    <property type="term" value="F:NAD+ synthase activity"/>
    <property type="evidence" value="ECO:0007669"/>
    <property type="project" value="UniProtKB-UniRule"/>
</dbReference>
<evidence type="ECO:0000256" key="3">
    <source>
        <dbReference type="ARBA" id="ARBA00022598"/>
    </source>
</evidence>
<dbReference type="PROSITE" id="PS50263">
    <property type="entry name" value="CN_HYDROLASE"/>
    <property type="match status" value="1"/>
</dbReference>
<comment type="caution">
    <text evidence="11">The sequence shown here is derived from an EMBL/GenBank/DDBJ whole genome shotgun (WGS) entry which is preliminary data.</text>
</comment>